<comment type="caution">
    <text evidence="1">The sequence shown here is derived from an EMBL/GenBank/DDBJ whole genome shotgun (WGS) entry which is preliminary data.</text>
</comment>
<proteinExistence type="predicted"/>
<name>A0ABS6AFG9_9RHOB</name>
<organism evidence="1 2">
    <name type="scientific">Paracoccus marinaquae</name>
    <dbReference type="NCBI Taxonomy" id="2841926"/>
    <lineage>
        <taxon>Bacteria</taxon>
        <taxon>Pseudomonadati</taxon>
        <taxon>Pseudomonadota</taxon>
        <taxon>Alphaproteobacteria</taxon>
        <taxon>Rhodobacterales</taxon>
        <taxon>Paracoccaceae</taxon>
        <taxon>Paracoccus</taxon>
    </lineage>
</organism>
<evidence type="ECO:0000313" key="2">
    <source>
        <dbReference type="Proteomes" id="UP001166191"/>
    </source>
</evidence>
<keyword evidence="2" id="KW-1185">Reference proteome</keyword>
<protein>
    <submittedName>
        <fullName evidence="1">Uncharacterized protein</fullName>
    </submittedName>
</protein>
<evidence type="ECO:0000313" key="1">
    <source>
        <dbReference type="EMBL" id="MBU3028961.1"/>
    </source>
</evidence>
<accession>A0ABS6AFG9</accession>
<dbReference type="RefSeq" id="WP_216031652.1">
    <property type="nucleotide sequence ID" value="NZ_JAHKNG010000002.1"/>
</dbReference>
<dbReference type="EMBL" id="JAHKNG010000002">
    <property type="protein sequence ID" value="MBU3028961.1"/>
    <property type="molecule type" value="Genomic_DNA"/>
</dbReference>
<dbReference type="Proteomes" id="UP001166191">
    <property type="component" value="Unassembled WGS sequence"/>
</dbReference>
<reference evidence="1" key="1">
    <citation type="submission" date="2021-06" db="EMBL/GenBank/DDBJ databases">
        <title>Paracoccus bacterium XHP0099 sp. nov., isolated from the surface waters of the Yellow Sea.</title>
        <authorList>
            <person name="Xue H."/>
            <person name="Zhang D."/>
        </authorList>
    </citation>
    <scope>NUCLEOTIDE SEQUENCE</scope>
    <source>
        <strain evidence="1">XHP0099</strain>
    </source>
</reference>
<sequence>MDTTQIDFTRFSRAEIGYRIVVVPGGGFEPPTRGFSIRHEIQENQRASVSKAAPTNRELNENVSNAYLTGANENPDALAGAIGADLHSWFEWIDTSTRREAAARGLLEAVLACDRRDRVPLMERFIEALRPGQPVPAFDSVMAEASHWADWASAAELKAYALACYTRLSASDQHAFLGYVQGRAAA</sequence>
<gene>
    <name evidence="1" type="ORF">KNW02_02375</name>
</gene>